<dbReference type="PANTHER" id="PTHR22946">
    <property type="entry name" value="DIENELACTONE HYDROLASE DOMAIN-CONTAINING PROTEIN-RELATED"/>
    <property type="match status" value="1"/>
</dbReference>
<evidence type="ECO:0000256" key="1">
    <source>
        <dbReference type="ARBA" id="ARBA00022801"/>
    </source>
</evidence>
<dbReference type="EMBL" id="AUXW01000135">
    <property type="protein sequence ID" value="KKE84597.1"/>
    <property type="molecule type" value="Genomic_DNA"/>
</dbReference>
<dbReference type="Gene3D" id="3.40.50.1820">
    <property type="entry name" value="alpha/beta hydrolase"/>
    <property type="match status" value="1"/>
</dbReference>
<dbReference type="InterPro" id="IPR022742">
    <property type="entry name" value="Hydrolase_4"/>
</dbReference>
<name>A0A0F6AEF8_9GAMM</name>
<gene>
    <name evidence="4" type="ORF">N479_08510</name>
</gene>
<dbReference type="InterPro" id="IPR050261">
    <property type="entry name" value="FrsA_esterase"/>
</dbReference>
<protein>
    <recommendedName>
        <fullName evidence="3">Serine aminopeptidase S33 domain-containing protein</fullName>
    </recommendedName>
</protein>
<feature type="chain" id="PRO_5002499719" description="Serine aminopeptidase S33 domain-containing protein" evidence="2">
    <location>
        <begin position="19"/>
        <end position="245"/>
    </location>
</feature>
<evidence type="ECO:0000313" key="5">
    <source>
        <dbReference type="Proteomes" id="UP000033434"/>
    </source>
</evidence>
<sequence>MKKTIVLMTLCFAFKSAASTDITLTSSDGFTIHGSYFSGKEDSNKALLMLHQCNFNRSMYNDIGNQLSQQGIHALSIDFRGYGDSKNNQFDVSSIRKLSGQSRTDAWRDMVKYWPQDVQLAYEYLRRKVSNTGQIGVIGASCGGTQAITLANNTNIDAIGFFSSAQTYDNIQKYVANLSGKPTLIIAADDDGRTYTSANILFKEAKHANSKLLTYKGKLHGYPLLEHDKNLNNAISHWFGQQLKK</sequence>
<feature type="signal peptide" evidence="2">
    <location>
        <begin position="1"/>
        <end position="18"/>
    </location>
</feature>
<comment type="caution">
    <text evidence="4">The sequence shown here is derived from an EMBL/GenBank/DDBJ whole genome shotgun (WGS) entry which is preliminary data.</text>
</comment>
<dbReference type="AlphaFoldDB" id="A0A0F6AEF8"/>
<evidence type="ECO:0000256" key="2">
    <source>
        <dbReference type="SAM" id="SignalP"/>
    </source>
</evidence>
<dbReference type="GO" id="GO:0052689">
    <property type="term" value="F:carboxylic ester hydrolase activity"/>
    <property type="evidence" value="ECO:0007669"/>
    <property type="project" value="UniProtKB-ARBA"/>
</dbReference>
<dbReference type="Pfam" id="PF12146">
    <property type="entry name" value="Hydrolase_4"/>
    <property type="match status" value="1"/>
</dbReference>
<organism evidence="4 5">
    <name type="scientific">Pseudoalteromonas luteoviolacea S4054</name>
    <dbReference type="NCBI Taxonomy" id="1129367"/>
    <lineage>
        <taxon>Bacteria</taxon>
        <taxon>Pseudomonadati</taxon>
        <taxon>Pseudomonadota</taxon>
        <taxon>Gammaproteobacteria</taxon>
        <taxon>Alteromonadales</taxon>
        <taxon>Pseudoalteromonadaceae</taxon>
        <taxon>Pseudoalteromonas</taxon>
    </lineage>
</organism>
<evidence type="ECO:0000313" key="4">
    <source>
        <dbReference type="EMBL" id="KKE84597.1"/>
    </source>
</evidence>
<feature type="domain" description="Serine aminopeptidase S33" evidence="3">
    <location>
        <begin position="44"/>
        <end position="156"/>
    </location>
</feature>
<reference evidence="4 5" key="1">
    <citation type="journal article" date="2015" name="BMC Genomics">
        <title>Genome mining reveals unlocked bioactive potential of marine Gram-negative bacteria.</title>
        <authorList>
            <person name="Machado H."/>
            <person name="Sonnenschein E.C."/>
            <person name="Melchiorsen J."/>
            <person name="Gram L."/>
        </authorList>
    </citation>
    <scope>NUCLEOTIDE SEQUENCE [LARGE SCALE GENOMIC DNA]</scope>
    <source>
        <strain evidence="4 5">S4054</strain>
    </source>
</reference>
<dbReference type="SUPFAM" id="SSF53474">
    <property type="entry name" value="alpha/beta-Hydrolases"/>
    <property type="match status" value="1"/>
</dbReference>
<dbReference type="Proteomes" id="UP000033434">
    <property type="component" value="Unassembled WGS sequence"/>
</dbReference>
<dbReference type="PANTHER" id="PTHR22946:SF9">
    <property type="entry name" value="POLYKETIDE TRANSFERASE AF380"/>
    <property type="match status" value="1"/>
</dbReference>
<dbReference type="RefSeq" id="WP_046355216.1">
    <property type="nucleotide sequence ID" value="NZ_AUXW01000135.1"/>
</dbReference>
<proteinExistence type="predicted"/>
<dbReference type="PATRIC" id="fig|1129367.4.peg.1474"/>
<evidence type="ECO:0000259" key="3">
    <source>
        <dbReference type="Pfam" id="PF12146"/>
    </source>
</evidence>
<dbReference type="InterPro" id="IPR029058">
    <property type="entry name" value="AB_hydrolase_fold"/>
</dbReference>
<keyword evidence="1" id="KW-0378">Hydrolase</keyword>
<keyword evidence="2" id="KW-0732">Signal</keyword>
<accession>A0A0F6AEF8</accession>